<feature type="compositionally biased region" description="Basic and acidic residues" evidence="1">
    <location>
        <begin position="40"/>
        <end position="50"/>
    </location>
</feature>
<protein>
    <submittedName>
        <fullName evidence="2">Uncharacterized protein</fullName>
    </submittedName>
</protein>
<comment type="caution">
    <text evidence="2">The sequence shown here is derived from an EMBL/GenBank/DDBJ whole genome shotgun (WGS) entry which is preliminary data.</text>
</comment>
<sequence length="128" mass="14093">RLQVPDKTAAIIDPFTPTAPVLNSPRERKESSPIPVSNRKAVEGSNRRVTEPTGSGQFTDSRRSQTEQDAPGDQSGQTSTLVDDNRPVDQASYWAMQAQIQLLMQTVERMESVEEGPPEYVSAYGSSR</sequence>
<name>A0ABR2Z6B1_9AGAR</name>
<gene>
    <name evidence="2" type="ORF">AAF712_016215</name>
</gene>
<feature type="region of interest" description="Disordered" evidence="1">
    <location>
        <begin position="1"/>
        <end position="86"/>
    </location>
</feature>
<feature type="non-terminal residue" evidence="2">
    <location>
        <position position="1"/>
    </location>
</feature>
<evidence type="ECO:0000256" key="1">
    <source>
        <dbReference type="SAM" id="MobiDB-lite"/>
    </source>
</evidence>
<organism evidence="2 3">
    <name type="scientific">Marasmius tenuissimus</name>
    <dbReference type="NCBI Taxonomy" id="585030"/>
    <lineage>
        <taxon>Eukaryota</taxon>
        <taxon>Fungi</taxon>
        <taxon>Dikarya</taxon>
        <taxon>Basidiomycota</taxon>
        <taxon>Agaricomycotina</taxon>
        <taxon>Agaricomycetes</taxon>
        <taxon>Agaricomycetidae</taxon>
        <taxon>Agaricales</taxon>
        <taxon>Marasmiineae</taxon>
        <taxon>Marasmiaceae</taxon>
        <taxon>Marasmius</taxon>
    </lineage>
</organism>
<dbReference type="EMBL" id="JBBXMP010000662">
    <property type="protein sequence ID" value="KAL0057152.1"/>
    <property type="molecule type" value="Genomic_DNA"/>
</dbReference>
<evidence type="ECO:0000313" key="2">
    <source>
        <dbReference type="EMBL" id="KAL0057152.1"/>
    </source>
</evidence>
<reference evidence="2 3" key="1">
    <citation type="submission" date="2024-05" db="EMBL/GenBank/DDBJ databases">
        <title>A draft genome resource for the thread blight pathogen Marasmius tenuissimus strain MS-2.</title>
        <authorList>
            <person name="Yulfo-Soto G.E."/>
            <person name="Baruah I.K."/>
            <person name="Amoako-Attah I."/>
            <person name="Bukari Y."/>
            <person name="Meinhardt L.W."/>
            <person name="Bailey B.A."/>
            <person name="Cohen S.P."/>
        </authorList>
    </citation>
    <scope>NUCLEOTIDE SEQUENCE [LARGE SCALE GENOMIC DNA]</scope>
    <source>
        <strain evidence="2 3">MS-2</strain>
    </source>
</reference>
<dbReference type="Proteomes" id="UP001437256">
    <property type="component" value="Unassembled WGS sequence"/>
</dbReference>
<proteinExistence type="predicted"/>
<accession>A0ABR2Z6B1</accession>
<evidence type="ECO:0000313" key="3">
    <source>
        <dbReference type="Proteomes" id="UP001437256"/>
    </source>
</evidence>
<keyword evidence="3" id="KW-1185">Reference proteome</keyword>